<evidence type="ECO:0000313" key="2">
    <source>
        <dbReference type="Proteomes" id="UP001285441"/>
    </source>
</evidence>
<gene>
    <name evidence="1" type="ORF">B0H63DRAFT_518138</name>
</gene>
<reference evidence="1" key="2">
    <citation type="submission" date="2023-06" db="EMBL/GenBank/DDBJ databases">
        <authorList>
            <consortium name="Lawrence Berkeley National Laboratory"/>
            <person name="Haridas S."/>
            <person name="Hensen N."/>
            <person name="Bonometti L."/>
            <person name="Westerberg I."/>
            <person name="Brannstrom I.O."/>
            <person name="Guillou S."/>
            <person name="Cros-Aarteil S."/>
            <person name="Calhoun S."/>
            <person name="Kuo A."/>
            <person name="Mondo S."/>
            <person name="Pangilinan J."/>
            <person name="Riley R."/>
            <person name="LaButti K."/>
            <person name="Andreopoulos B."/>
            <person name="Lipzen A."/>
            <person name="Chen C."/>
            <person name="Yanf M."/>
            <person name="Daum C."/>
            <person name="Ng V."/>
            <person name="Clum A."/>
            <person name="Steindorff A."/>
            <person name="Ohm R."/>
            <person name="Martin F."/>
            <person name="Silar P."/>
            <person name="Natvig D."/>
            <person name="Lalanne C."/>
            <person name="Gautier V."/>
            <person name="Ament-velasquez S.L."/>
            <person name="Kruys A."/>
            <person name="Hutchinson M.I."/>
            <person name="Powell A.J."/>
            <person name="Barry K."/>
            <person name="Miller A.N."/>
            <person name="Grigoriev I.V."/>
            <person name="Debuchy R."/>
            <person name="Gladieux P."/>
            <person name="Thoren M.H."/>
            <person name="Johannesson H."/>
        </authorList>
    </citation>
    <scope>NUCLEOTIDE SEQUENCE</scope>
    <source>
        <strain evidence="1">CBS 232.78</strain>
    </source>
</reference>
<reference evidence="1" key="1">
    <citation type="journal article" date="2023" name="Mol. Phylogenet. Evol.">
        <title>Genome-scale phylogeny and comparative genomics of the fungal order Sordariales.</title>
        <authorList>
            <person name="Hensen N."/>
            <person name="Bonometti L."/>
            <person name="Westerberg I."/>
            <person name="Brannstrom I.O."/>
            <person name="Guillou S."/>
            <person name="Cros-Aarteil S."/>
            <person name="Calhoun S."/>
            <person name="Haridas S."/>
            <person name="Kuo A."/>
            <person name="Mondo S."/>
            <person name="Pangilinan J."/>
            <person name="Riley R."/>
            <person name="LaButti K."/>
            <person name="Andreopoulos B."/>
            <person name="Lipzen A."/>
            <person name="Chen C."/>
            <person name="Yan M."/>
            <person name="Daum C."/>
            <person name="Ng V."/>
            <person name="Clum A."/>
            <person name="Steindorff A."/>
            <person name="Ohm R.A."/>
            <person name="Martin F."/>
            <person name="Silar P."/>
            <person name="Natvig D.O."/>
            <person name="Lalanne C."/>
            <person name="Gautier V."/>
            <person name="Ament-Velasquez S.L."/>
            <person name="Kruys A."/>
            <person name="Hutchinson M.I."/>
            <person name="Powell A.J."/>
            <person name="Barry K."/>
            <person name="Miller A.N."/>
            <person name="Grigoriev I.V."/>
            <person name="Debuchy R."/>
            <person name="Gladieux P."/>
            <person name="Hiltunen Thoren M."/>
            <person name="Johannesson H."/>
        </authorList>
    </citation>
    <scope>NUCLEOTIDE SEQUENCE</scope>
    <source>
        <strain evidence="1">CBS 232.78</strain>
    </source>
</reference>
<sequence>MAGSLFHNIPIELRFQIYGLLLLLPDNLVKFSAGTYKDPDTTHKKRLDNERLRREELQCFKLLKWLDGLCQVGEPYELEVARELEDFAETTVLPKLFFNSQKSRKKKYSPPGGPKSRPNLSILHLSRDISNEALNFLYGSHIFWVDPDYSIPECSIMARFSHENCLRIRHLVLYHEFEFDGEAFGSIDIVHPDHRALWQQISSGLSTLYVILEPRRHPSPYWGVLPADRAPGSEWYDFMYERLHWTLDFYSKYVPKNMIKLEFGFDGLHAVDGARRVYKSDLTRRAGWLGLGERVEKHGRVWQRNKASITFTVLDRLEKQPEEQD</sequence>
<comment type="caution">
    <text evidence="1">The sequence shown here is derived from an EMBL/GenBank/DDBJ whole genome shotgun (WGS) entry which is preliminary data.</text>
</comment>
<organism evidence="1 2">
    <name type="scientific">Podospora didyma</name>
    <dbReference type="NCBI Taxonomy" id="330526"/>
    <lineage>
        <taxon>Eukaryota</taxon>
        <taxon>Fungi</taxon>
        <taxon>Dikarya</taxon>
        <taxon>Ascomycota</taxon>
        <taxon>Pezizomycotina</taxon>
        <taxon>Sordariomycetes</taxon>
        <taxon>Sordariomycetidae</taxon>
        <taxon>Sordariales</taxon>
        <taxon>Podosporaceae</taxon>
        <taxon>Podospora</taxon>
    </lineage>
</organism>
<protein>
    <submittedName>
        <fullName evidence="1">Uncharacterized protein</fullName>
    </submittedName>
</protein>
<dbReference type="AlphaFoldDB" id="A0AAE0P850"/>
<proteinExistence type="predicted"/>
<dbReference type="EMBL" id="JAULSW010000001">
    <property type="protein sequence ID" value="KAK3395067.1"/>
    <property type="molecule type" value="Genomic_DNA"/>
</dbReference>
<evidence type="ECO:0000313" key="1">
    <source>
        <dbReference type="EMBL" id="KAK3395067.1"/>
    </source>
</evidence>
<dbReference type="Proteomes" id="UP001285441">
    <property type="component" value="Unassembled WGS sequence"/>
</dbReference>
<accession>A0AAE0P850</accession>
<keyword evidence="2" id="KW-1185">Reference proteome</keyword>
<name>A0AAE0P850_9PEZI</name>